<evidence type="ECO:0000313" key="1">
    <source>
        <dbReference type="EMBL" id="GAA5504390.1"/>
    </source>
</evidence>
<dbReference type="Proteomes" id="UP001458946">
    <property type="component" value="Unassembled WGS sequence"/>
</dbReference>
<name>A0ABP9VGP7_9DEIO</name>
<keyword evidence="2" id="KW-1185">Reference proteome</keyword>
<accession>A0ABP9VGP7</accession>
<sequence>MTSSFRSERVEHLAVAQVLLGEPTRTALAAFLTPRSLSEAARWLDKPLNTVKYQWQKLLKLGLLQPVDPQSTDFRHTRRYLARATSYFIPYELTPAEWPQEILELLHRDWETQLNKGLIRASQTALRERGLWGVQVVQSGSELLLEHAVWSAGDWNFTRPDAPAVLDLLTELQLDYADAKALQDELLKLISRYRKKGGSQVYLLRLGLTPVAGA</sequence>
<dbReference type="EMBL" id="BAABRN010000117">
    <property type="protein sequence ID" value="GAA5504390.1"/>
    <property type="molecule type" value="Genomic_DNA"/>
</dbReference>
<dbReference type="RefSeq" id="WP_353544351.1">
    <property type="nucleotide sequence ID" value="NZ_BAABRN010000117.1"/>
</dbReference>
<proteinExistence type="predicted"/>
<dbReference type="Pfam" id="PF12840">
    <property type="entry name" value="HTH_20"/>
    <property type="match status" value="1"/>
</dbReference>
<reference evidence="1 2" key="1">
    <citation type="submission" date="2024-02" db="EMBL/GenBank/DDBJ databases">
        <title>Deinococcus xinjiangensis NBRC 107630.</title>
        <authorList>
            <person name="Ichikawa N."/>
            <person name="Katano-Makiyama Y."/>
            <person name="Hidaka K."/>
        </authorList>
    </citation>
    <scope>NUCLEOTIDE SEQUENCE [LARGE SCALE GENOMIC DNA]</scope>
    <source>
        <strain evidence="1 2">NBRC 107630</strain>
    </source>
</reference>
<comment type="caution">
    <text evidence="1">The sequence shown here is derived from an EMBL/GenBank/DDBJ whole genome shotgun (WGS) entry which is preliminary data.</text>
</comment>
<gene>
    <name evidence="1" type="ORF">Dxin01_04160</name>
</gene>
<protein>
    <submittedName>
        <fullName evidence="1">Uncharacterized protein</fullName>
    </submittedName>
</protein>
<evidence type="ECO:0000313" key="2">
    <source>
        <dbReference type="Proteomes" id="UP001458946"/>
    </source>
</evidence>
<organism evidence="1 2">
    <name type="scientific">Deinococcus xinjiangensis</name>
    <dbReference type="NCBI Taxonomy" id="457454"/>
    <lineage>
        <taxon>Bacteria</taxon>
        <taxon>Thermotogati</taxon>
        <taxon>Deinococcota</taxon>
        <taxon>Deinococci</taxon>
        <taxon>Deinococcales</taxon>
        <taxon>Deinococcaceae</taxon>
        <taxon>Deinococcus</taxon>
    </lineage>
</organism>